<organism evidence="1">
    <name type="scientific">Brucella pituitosa</name>
    <dbReference type="NCBI Taxonomy" id="571256"/>
    <lineage>
        <taxon>Bacteria</taxon>
        <taxon>Pseudomonadati</taxon>
        <taxon>Pseudomonadota</taxon>
        <taxon>Alphaproteobacteria</taxon>
        <taxon>Hyphomicrobiales</taxon>
        <taxon>Brucellaceae</taxon>
        <taxon>Brucella/Ochrobactrum group</taxon>
        <taxon>Brucella</taxon>
    </lineage>
</organism>
<protein>
    <recommendedName>
        <fullName evidence="2">RiboL-PSP-HEPN domain-containing protein</fullName>
    </recommendedName>
</protein>
<name>A0A643F6I0_9HYPH</name>
<accession>A0A643F6I0</accession>
<reference evidence="1" key="1">
    <citation type="submission" date="2019-09" db="EMBL/GenBank/DDBJ databases">
        <title>Draft genome sequences of 48 bacterial type strains from the CCUG.</title>
        <authorList>
            <person name="Tunovic T."/>
            <person name="Pineiro-Iglesias B."/>
            <person name="Unosson C."/>
            <person name="Inganas E."/>
            <person name="Ohlen M."/>
            <person name="Cardew S."/>
            <person name="Jensie-Markopoulos S."/>
            <person name="Salva-Serra F."/>
            <person name="Jaen-Luchoro D."/>
            <person name="Karlsson R."/>
            <person name="Svensson-Stadler L."/>
            <person name="Chun J."/>
            <person name="Moore E."/>
        </authorList>
    </citation>
    <scope>NUCLEOTIDE SEQUENCE</scope>
    <source>
        <strain evidence="1">CCUG 50899</strain>
    </source>
</reference>
<sequence>MDQRLVTPLNKMQRAIQLAAFHYIVCLKAIPTNADHKLNIDKKEYVFEGIRKAESLELHVEFQSWAAVSVLRDLIESFSIFLMEIYAVALEQNPDADFSTTAKKFERRGIEDQLDILMKDFSVDAAWVSRLIGFNRARNCLAHRAGVVGAPDLVESNELVVRWLDAEIAVHDGLDSNKMDMSSPMGSLIKGQPHGGPPASFTVKDREKRIPLGNFLEFLPSEILEICSTFQLASAAFSDLSRPLERQTTDLRE</sequence>
<evidence type="ECO:0000313" key="1">
    <source>
        <dbReference type="EMBL" id="KAB0573750.1"/>
    </source>
</evidence>
<comment type="caution">
    <text evidence="1">The sequence shown here is derived from an EMBL/GenBank/DDBJ whole genome shotgun (WGS) entry which is preliminary data.</text>
</comment>
<evidence type="ECO:0008006" key="2">
    <source>
        <dbReference type="Google" id="ProtNLM"/>
    </source>
</evidence>
<dbReference type="AlphaFoldDB" id="A0A643F6I0"/>
<dbReference type="EMBL" id="VZPE01000001">
    <property type="protein sequence ID" value="KAB0573750.1"/>
    <property type="molecule type" value="Genomic_DNA"/>
</dbReference>
<proteinExistence type="predicted"/>
<gene>
    <name evidence="1" type="ORF">F7Q93_04520</name>
</gene>
<dbReference type="RefSeq" id="WP_128092954.1">
    <property type="nucleotide sequence ID" value="NZ_JBHEEN010000001.1"/>
</dbReference>